<dbReference type="AlphaFoldDB" id="A0A9W6FFY8"/>
<reference evidence="1" key="1">
    <citation type="submission" date="2022-11" db="EMBL/GenBank/DDBJ databases">
        <title>Draft genome sequence of Sellimonas catena strain 18CBH55.</title>
        <authorList>
            <person name="Hisatomi A."/>
            <person name="Ohkuma M."/>
            <person name="Sakamoto M."/>
        </authorList>
    </citation>
    <scope>NUCLEOTIDE SEQUENCE</scope>
    <source>
        <strain evidence="1">18CBH55</strain>
    </source>
</reference>
<dbReference type="EMBL" id="BSCH01000011">
    <property type="protein sequence ID" value="GLG90396.1"/>
    <property type="molecule type" value="Genomic_DNA"/>
</dbReference>
<sequence>MADQKINALPTKTAVTSGDKFLMSGAAEEYLIDYDKLATAILNKLTSKTFTLDQGTKTLIAAVNELNSKSFSVSNIATDVSQLDDIEETTVSYVSGALIEEKSVYGFAITTAYRSVVSQIVFGSFAGTSSIAVRGKSGTPLAWKSWKIL</sequence>
<accession>A0A9W6FFY8</accession>
<proteinExistence type="predicted"/>
<name>A0A9W6FFY8_9FIRM</name>
<evidence type="ECO:0000313" key="2">
    <source>
        <dbReference type="Proteomes" id="UP001145094"/>
    </source>
</evidence>
<reference evidence="1" key="3">
    <citation type="journal article" date="2023" name="Int. J. Syst. Evol. Microbiol.">
        <title>Sellimonas catena sp. nov., isolated from human faeces.</title>
        <authorList>
            <person name="Hisatomi A."/>
            <person name="Ohkuma M."/>
            <person name="Sakamoto M."/>
        </authorList>
    </citation>
    <scope>NUCLEOTIDE SEQUENCE</scope>
    <source>
        <strain evidence="1">18CBH55</strain>
    </source>
</reference>
<gene>
    <name evidence="1" type="ORF">Selli2_18230</name>
</gene>
<dbReference type="Proteomes" id="UP001145094">
    <property type="component" value="Unassembled WGS sequence"/>
</dbReference>
<dbReference type="RefSeq" id="WP_281845249.1">
    <property type="nucleotide sequence ID" value="NZ_BSCH01000011.1"/>
</dbReference>
<protein>
    <submittedName>
        <fullName evidence="1">Uncharacterized protein</fullName>
    </submittedName>
</protein>
<comment type="caution">
    <text evidence="1">The sequence shown here is derived from an EMBL/GenBank/DDBJ whole genome shotgun (WGS) entry which is preliminary data.</text>
</comment>
<organism evidence="1 2">
    <name type="scientific">Sellimonas catena</name>
    <dbReference type="NCBI Taxonomy" id="2994035"/>
    <lineage>
        <taxon>Bacteria</taxon>
        <taxon>Bacillati</taxon>
        <taxon>Bacillota</taxon>
        <taxon>Clostridia</taxon>
        <taxon>Lachnospirales</taxon>
        <taxon>Lachnospiraceae</taxon>
        <taxon>Sellimonas</taxon>
    </lineage>
</organism>
<reference evidence="1" key="2">
    <citation type="submission" date="2022-11" db="EMBL/GenBank/DDBJ databases">
        <title>Draft genome sequence of Sellimonas catena strain 18CBH55.</title>
        <authorList>
            <person name="Atsushi H."/>
            <person name="Moriya O."/>
            <person name="Mitsuo S."/>
        </authorList>
    </citation>
    <scope>NUCLEOTIDE SEQUENCE</scope>
    <source>
        <strain evidence="1">18CBH55</strain>
    </source>
</reference>
<evidence type="ECO:0000313" key="1">
    <source>
        <dbReference type="EMBL" id="GLG90396.1"/>
    </source>
</evidence>